<organism evidence="4 5">
    <name type="scientific">Riccia sorocarpa</name>
    <dbReference type="NCBI Taxonomy" id="122646"/>
    <lineage>
        <taxon>Eukaryota</taxon>
        <taxon>Viridiplantae</taxon>
        <taxon>Streptophyta</taxon>
        <taxon>Embryophyta</taxon>
        <taxon>Marchantiophyta</taxon>
        <taxon>Marchantiopsida</taxon>
        <taxon>Marchantiidae</taxon>
        <taxon>Marchantiales</taxon>
        <taxon>Ricciaceae</taxon>
        <taxon>Riccia</taxon>
    </lineage>
</organism>
<evidence type="ECO:0000313" key="5">
    <source>
        <dbReference type="Proteomes" id="UP001633002"/>
    </source>
</evidence>
<dbReference type="Pfam" id="PF13837">
    <property type="entry name" value="Myb_DNA-bind_4"/>
    <property type="match status" value="1"/>
</dbReference>
<evidence type="ECO:0000256" key="1">
    <source>
        <dbReference type="SAM" id="MobiDB-lite"/>
    </source>
</evidence>
<dbReference type="AlphaFoldDB" id="A0ABD3GSQ4"/>
<evidence type="ECO:0000259" key="3">
    <source>
        <dbReference type="Pfam" id="PF13837"/>
    </source>
</evidence>
<dbReference type="InterPro" id="IPR044822">
    <property type="entry name" value="Myb_DNA-bind_4"/>
</dbReference>
<dbReference type="PANTHER" id="PTHR33492">
    <property type="entry name" value="OSJNBA0043A12.37 PROTEIN-RELATED"/>
    <property type="match status" value="1"/>
</dbReference>
<feature type="region of interest" description="Disordered" evidence="1">
    <location>
        <begin position="314"/>
        <end position="377"/>
    </location>
</feature>
<keyword evidence="2" id="KW-1133">Transmembrane helix</keyword>
<protein>
    <recommendedName>
        <fullName evidence="3">Myb/SANT-like DNA-binding domain-containing protein</fullName>
    </recommendedName>
</protein>
<reference evidence="4 5" key="1">
    <citation type="submission" date="2024-09" db="EMBL/GenBank/DDBJ databases">
        <title>Chromosome-scale assembly of Riccia sorocarpa.</title>
        <authorList>
            <person name="Paukszto L."/>
        </authorList>
    </citation>
    <scope>NUCLEOTIDE SEQUENCE [LARGE SCALE GENOMIC DNA]</scope>
    <source>
        <strain evidence="4">LP-2024</strain>
        <tissue evidence="4">Aerial parts of the thallus</tissue>
    </source>
</reference>
<keyword evidence="2" id="KW-0472">Membrane</keyword>
<evidence type="ECO:0000313" key="4">
    <source>
        <dbReference type="EMBL" id="KAL3680846.1"/>
    </source>
</evidence>
<name>A0ABD3GSQ4_9MARC</name>
<keyword evidence="2" id="KW-0812">Transmembrane</keyword>
<comment type="caution">
    <text evidence="4">The sequence shown here is derived from an EMBL/GenBank/DDBJ whole genome shotgun (WGS) entry which is preliminary data.</text>
</comment>
<accession>A0ABD3GSQ4</accession>
<feature type="region of interest" description="Disordered" evidence="1">
    <location>
        <begin position="158"/>
        <end position="213"/>
    </location>
</feature>
<feature type="compositionally biased region" description="Polar residues" evidence="1">
    <location>
        <begin position="188"/>
        <end position="200"/>
    </location>
</feature>
<feature type="domain" description="Myb/SANT-like DNA-binding" evidence="3">
    <location>
        <begin position="220"/>
        <end position="264"/>
    </location>
</feature>
<proteinExistence type="predicted"/>
<dbReference type="EMBL" id="JBJQOH010000007">
    <property type="protein sequence ID" value="KAL3680846.1"/>
    <property type="molecule type" value="Genomic_DNA"/>
</dbReference>
<gene>
    <name evidence="4" type="ORF">R1sor_023802</name>
</gene>
<dbReference type="PANTHER" id="PTHR33492:SF19">
    <property type="entry name" value="MYB-LIKE DOMAIN-CONTAINING PROTEIN"/>
    <property type="match status" value="1"/>
</dbReference>
<evidence type="ECO:0000256" key="2">
    <source>
        <dbReference type="SAM" id="Phobius"/>
    </source>
</evidence>
<keyword evidence="5" id="KW-1185">Reference proteome</keyword>
<dbReference type="Proteomes" id="UP001633002">
    <property type="component" value="Unassembled WGS sequence"/>
</dbReference>
<feature type="transmembrane region" description="Helical" evidence="2">
    <location>
        <begin position="12"/>
        <end position="39"/>
    </location>
</feature>
<sequence>MFSSSSLFTSADFMWIAAFVLVCAGFLWIVAVVIVQAVVTTAAGPSNSSRSIRDSFHLVYRAMSQPSSPVDYLGSSSQFPVEFGHNPDSSHAIVDSHSPTFARSASLHHYGLPQVRPSMVPPHLVFGTSLEGAVPFPFLPPNGLTAAALSRASVVNASTSQGGSHGAPVFQPVPSRDPSRVPPPNAVPSLSSPPGDTAQPTGPAPRTTPRWAERESLVLTQKWERVAKYLRARSVDAAPSQIRTKWNSLFSDFKNVRDFGKKSGHGNYFSMSKEERKEFQCPPYNLPLSFPKEWFLLIESFQGKKHTQEPLCVSESFDEPSPETGSDGTGVEAPSSATEAEDSPAEQHVEARSKSNSGVKKRKKSRADNVPFDNFQSSTDRLCSVEDKKLDFMRETEGKKVEVAIDQVASIREQTHGLCGALGQMAKSLDRIADSLHKR</sequence>